<evidence type="ECO:0000313" key="4">
    <source>
        <dbReference type="Proteomes" id="UP001057375"/>
    </source>
</evidence>
<feature type="non-terminal residue" evidence="3">
    <location>
        <position position="1"/>
    </location>
</feature>
<feature type="transmembrane region" description="Helical" evidence="2">
    <location>
        <begin position="20"/>
        <end position="37"/>
    </location>
</feature>
<comment type="caution">
    <text evidence="3">The sequence shown here is derived from an EMBL/GenBank/DDBJ whole genome shotgun (WGS) entry which is preliminary data.</text>
</comment>
<dbReference type="Proteomes" id="UP001057375">
    <property type="component" value="Unassembled WGS sequence"/>
</dbReference>
<accession>A0ABQ5KBF2</accession>
<name>A0ABQ5KBF2_9EUKA</name>
<keyword evidence="2" id="KW-1133">Transmembrane helix</keyword>
<keyword evidence="4" id="KW-1185">Reference proteome</keyword>
<organism evidence="3 4">
    <name type="scientific">Aduncisulcus paluster</name>
    <dbReference type="NCBI Taxonomy" id="2918883"/>
    <lineage>
        <taxon>Eukaryota</taxon>
        <taxon>Metamonada</taxon>
        <taxon>Carpediemonas-like organisms</taxon>
        <taxon>Aduncisulcus</taxon>
    </lineage>
</organism>
<feature type="compositionally biased region" description="Polar residues" evidence="1">
    <location>
        <begin position="50"/>
        <end position="61"/>
    </location>
</feature>
<feature type="region of interest" description="Disordered" evidence="1">
    <location>
        <begin position="39"/>
        <end position="61"/>
    </location>
</feature>
<evidence type="ECO:0000256" key="1">
    <source>
        <dbReference type="SAM" id="MobiDB-lite"/>
    </source>
</evidence>
<protein>
    <submittedName>
        <fullName evidence="3">Uncharacterized protein</fullName>
    </submittedName>
</protein>
<sequence length="61" mass="6878">LSLSSFELSVKTVKRPTSSLIWAIRFTMGGVIVWGGWRNQSPPSRKERTTQTIKVGNFNPE</sequence>
<keyword evidence="2" id="KW-0472">Membrane</keyword>
<evidence type="ECO:0000256" key="2">
    <source>
        <dbReference type="SAM" id="Phobius"/>
    </source>
</evidence>
<gene>
    <name evidence="3" type="ORF">ADUPG1_001267</name>
</gene>
<keyword evidence="2" id="KW-0812">Transmembrane</keyword>
<reference evidence="3" key="1">
    <citation type="submission" date="2022-03" db="EMBL/GenBank/DDBJ databases">
        <title>Draft genome sequence of Aduncisulcus paluster, a free-living microaerophilic Fornicata.</title>
        <authorList>
            <person name="Yuyama I."/>
            <person name="Kume K."/>
            <person name="Tamura T."/>
            <person name="Inagaki Y."/>
            <person name="Hashimoto T."/>
        </authorList>
    </citation>
    <scope>NUCLEOTIDE SEQUENCE</scope>
    <source>
        <strain evidence="3">NY0171</strain>
    </source>
</reference>
<evidence type="ECO:0000313" key="3">
    <source>
        <dbReference type="EMBL" id="GKT29768.1"/>
    </source>
</evidence>
<dbReference type="EMBL" id="BQXS01000958">
    <property type="protein sequence ID" value="GKT29768.1"/>
    <property type="molecule type" value="Genomic_DNA"/>
</dbReference>
<proteinExistence type="predicted"/>